<keyword evidence="6 7" id="KW-0472">Membrane</keyword>
<keyword evidence="5 7" id="KW-1133">Transmembrane helix</keyword>
<comment type="caution">
    <text evidence="8">The sequence shown here is derived from an EMBL/GenBank/DDBJ whole genome shotgun (WGS) entry which is preliminary data.</text>
</comment>
<keyword evidence="3" id="KW-1003">Cell membrane</keyword>
<dbReference type="Pfam" id="PF03773">
    <property type="entry name" value="ArsP_1"/>
    <property type="match status" value="1"/>
</dbReference>
<gene>
    <name evidence="8" type="ORF">GCM10010917_35970</name>
</gene>
<evidence type="ECO:0000256" key="7">
    <source>
        <dbReference type="SAM" id="Phobius"/>
    </source>
</evidence>
<dbReference type="InterPro" id="IPR052923">
    <property type="entry name" value="UPF0718"/>
</dbReference>
<evidence type="ECO:0000256" key="2">
    <source>
        <dbReference type="ARBA" id="ARBA00006386"/>
    </source>
</evidence>
<comment type="subcellular location">
    <subcellularLocation>
        <location evidence="1">Cell membrane</location>
        <topology evidence="1">Multi-pass membrane protein</topology>
    </subcellularLocation>
</comment>
<dbReference type="EMBL" id="BMHF01000016">
    <property type="protein sequence ID" value="GGA47495.1"/>
    <property type="molecule type" value="Genomic_DNA"/>
</dbReference>
<feature type="transmembrane region" description="Helical" evidence="7">
    <location>
        <begin position="12"/>
        <end position="36"/>
    </location>
</feature>
<evidence type="ECO:0000313" key="8">
    <source>
        <dbReference type="EMBL" id="GGA47495.1"/>
    </source>
</evidence>
<evidence type="ECO:0000256" key="6">
    <source>
        <dbReference type="ARBA" id="ARBA00023136"/>
    </source>
</evidence>
<dbReference type="Proteomes" id="UP000609323">
    <property type="component" value="Unassembled WGS sequence"/>
</dbReference>
<keyword evidence="9" id="KW-1185">Reference proteome</keyword>
<evidence type="ECO:0000256" key="4">
    <source>
        <dbReference type="ARBA" id="ARBA00022692"/>
    </source>
</evidence>
<accession>A0ABQ1GNS1</accession>
<evidence type="ECO:0000256" key="5">
    <source>
        <dbReference type="ARBA" id="ARBA00022989"/>
    </source>
</evidence>
<evidence type="ECO:0000256" key="3">
    <source>
        <dbReference type="ARBA" id="ARBA00022475"/>
    </source>
</evidence>
<name>A0ABQ1GNS1_9BACL</name>
<feature type="transmembrane region" description="Helical" evidence="7">
    <location>
        <begin position="284"/>
        <end position="307"/>
    </location>
</feature>
<proteinExistence type="inferred from homology"/>
<comment type="similarity">
    <text evidence="2">Belongs to the UPF0718 family.</text>
</comment>
<evidence type="ECO:0008006" key="10">
    <source>
        <dbReference type="Google" id="ProtNLM"/>
    </source>
</evidence>
<dbReference type="InterPro" id="IPR005524">
    <property type="entry name" value="DUF318"/>
</dbReference>
<keyword evidence="4 7" id="KW-0812">Transmembrane</keyword>
<feature type="transmembrane region" description="Helical" evidence="7">
    <location>
        <begin position="48"/>
        <end position="74"/>
    </location>
</feature>
<protein>
    <recommendedName>
        <fullName evidence="10">Permease</fullName>
    </recommendedName>
</protein>
<feature type="transmembrane region" description="Helical" evidence="7">
    <location>
        <begin position="221"/>
        <end position="237"/>
    </location>
</feature>
<organism evidence="8 9">
    <name type="scientific">Paenibacillus physcomitrellae</name>
    <dbReference type="NCBI Taxonomy" id="1619311"/>
    <lineage>
        <taxon>Bacteria</taxon>
        <taxon>Bacillati</taxon>
        <taxon>Bacillota</taxon>
        <taxon>Bacilli</taxon>
        <taxon>Bacillales</taxon>
        <taxon>Paenibacillaceae</taxon>
        <taxon>Paenibacillus</taxon>
    </lineage>
</organism>
<feature type="transmembrane region" description="Helical" evidence="7">
    <location>
        <begin position="121"/>
        <end position="141"/>
    </location>
</feature>
<reference evidence="9" key="1">
    <citation type="journal article" date="2019" name="Int. J. Syst. Evol. Microbiol.">
        <title>The Global Catalogue of Microorganisms (GCM) 10K type strain sequencing project: providing services to taxonomists for standard genome sequencing and annotation.</title>
        <authorList>
            <consortium name="The Broad Institute Genomics Platform"/>
            <consortium name="The Broad Institute Genome Sequencing Center for Infectious Disease"/>
            <person name="Wu L."/>
            <person name="Ma J."/>
        </authorList>
    </citation>
    <scope>NUCLEOTIDE SEQUENCE [LARGE SCALE GENOMIC DNA]</scope>
    <source>
        <strain evidence="9">CGMCC 1.15044</strain>
    </source>
</reference>
<feature type="transmembrane region" description="Helical" evidence="7">
    <location>
        <begin position="188"/>
        <end position="209"/>
    </location>
</feature>
<dbReference type="PANTHER" id="PTHR34184:SF4">
    <property type="entry name" value="UPF0718 PROTEIN YCGR"/>
    <property type="match status" value="1"/>
</dbReference>
<evidence type="ECO:0000313" key="9">
    <source>
        <dbReference type="Proteomes" id="UP000609323"/>
    </source>
</evidence>
<feature type="transmembrane region" description="Helical" evidence="7">
    <location>
        <begin position="86"/>
        <end position="109"/>
    </location>
</feature>
<sequence>MKTFLQLNTIFLSMIMEAIPFVLLGVIVSGVIQIFLKEATIARIMPKNRVLSTLLGCGLGICFPACECGIVPITNRLLRKGVPLHAGIAFMLTGPIINPVVLFATYIAFGNDWRMAAIRAGMSIVVAFVAAVVLSFLFPVLPFRTGNFTSSGSEGLVAATSETPAGEAPKIPLRRELMMVMEHAIEEFFSVGKYLIIGAFIAASMQTFLPTSTLLHLGSNPFTASLVMIVLAFVMSLCSEADAFIASSFRSTFSTGALSAFLVFGPMIDIKNTLMLLGVFKGRFVAVLIGLVAICTLLSSLVVGRLFG</sequence>
<dbReference type="PANTHER" id="PTHR34184">
    <property type="entry name" value="UPF0718 PROTEIN YCGR"/>
    <property type="match status" value="1"/>
</dbReference>
<evidence type="ECO:0000256" key="1">
    <source>
        <dbReference type="ARBA" id="ARBA00004651"/>
    </source>
</evidence>